<evidence type="ECO:0000313" key="3">
    <source>
        <dbReference type="Proteomes" id="UP000322976"/>
    </source>
</evidence>
<protein>
    <recommendedName>
        <fullName evidence="1">Uroporphyrinogen decarboxylase (URO-D) domain-containing protein</fullName>
    </recommendedName>
</protein>
<dbReference type="Pfam" id="PF01208">
    <property type="entry name" value="URO-D"/>
    <property type="match status" value="1"/>
</dbReference>
<evidence type="ECO:0000313" key="2">
    <source>
        <dbReference type="EMBL" id="TZE82518.1"/>
    </source>
</evidence>
<comment type="caution">
    <text evidence="2">The sequence shown here is derived from an EMBL/GenBank/DDBJ whole genome shotgun (WGS) entry which is preliminary data.</text>
</comment>
<dbReference type="SUPFAM" id="SSF51726">
    <property type="entry name" value="UROD/MetE-like"/>
    <property type="match status" value="1"/>
</dbReference>
<name>A0A5D8QGY4_9THEO</name>
<dbReference type="EMBL" id="VTPS01000005">
    <property type="protein sequence ID" value="TZE82518.1"/>
    <property type="molecule type" value="Genomic_DNA"/>
</dbReference>
<dbReference type="RefSeq" id="WP_149544757.1">
    <property type="nucleotide sequence ID" value="NZ_VTPS01000005.1"/>
</dbReference>
<sequence length="380" mass="44063">MTSAQEMLQERMKLFNDAMNFRKPKRTPMIANTFTWKIFDSDLNVKLSEATSDWDIMEKVMCEHHERYQFDAYLDYGTRNVNKLNNILGGLQHQINDETGAINAVDHVLMEGDEYDEYLANPTMFLWTKVAPRKFGELTIGQIQEAIIELGKFRAYDAKIKGIFQNKYGIPEVYKNYCQLPIETLFTGYRGIKEFSIDMRKRPNKIKDFVQASEPGFLAYVDKLLELPNTHYVCDLYSAFLAHSIMSVKQFEELYWPTYKKVIDRLTAQGKTTYLFCEAEFLRIADFFQDVPKGTIILHVENDNIFEVRKKVPNICLAGGMPVDLLGKSTPQKCVDYAKMLIDEMGEGFVFSQNKMMSYKNDATRENMLAVNEFVRNYSG</sequence>
<feature type="domain" description="Uroporphyrinogen decarboxylase (URO-D)" evidence="1">
    <location>
        <begin position="189"/>
        <end position="356"/>
    </location>
</feature>
<organism evidence="2 3">
    <name type="scientific">Calorimonas adulescens</name>
    <dbReference type="NCBI Taxonomy" id="2606906"/>
    <lineage>
        <taxon>Bacteria</taxon>
        <taxon>Bacillati</taxon>
        <taxon>Bacillota</taxon>
        <taxon>Clostridia</taxon>
        <taxon>Thermoanaerobacterales</taxon>
        <taxon>Thermoanaerobacteraceae</taxon>
        <taxon>Calorimonas</taxon>
    </lineage>
</organism>
<dbReference type="InterPro" id="IPR000257">
    <property type="entry name" value="Uroporphyrinogen_deCOase"/>
</dbReference>
<dbReference type="GO" id="GO:0006779">
    <property type="term" value="P:porphyrin-containing compound biosynthetic process"/>
    <property type="evidence" value="ECO:0007669"/>
    <property type="project" value="InterPro"/>
</dbReference>
<dbReference type="GO" id="GO:0004853">
    <property type="term" value="F:uroporphyrinogen decarboxylase activity"/>
    <property type="evidence" value="ECO:0007669"/>
    <property type="project" value="InterPro"/>
</dbReference>
<gene>
    <name evidence="2" type="ORF">FWJ32_04360</name>
</gene>
<dbReference type="Gene3D" id="3.20.20.210">
    <property type="match status" value="1"/>
</dbReference>
<accession>A0A5D8QGY4</accession>
<dbReference type="AlphaFoldDB" id="A0A5D8QGY4"/>
<evidence type="ECO:0000259" key="1">
    <source>
        <dbReference type="Pfam" id="PF01208"/>
    </source>
</evidence>
<proteinExistence type="predicted"/>
<dbReference type="Proteomes" id="UP000322976">
    <property type="component" value="Unassembled WGS sequence"/>
</dbReference>
<reference evidence="2 3" key="1">
    <citation type="submission" date="2019-08" db="EMBL/GenBank/DDBJ databases">
        <title>Calorimonas adulescens gen. nov., sp. nov., an anaerobic thermophilic bacterium from Sakhalin hot spring.</title>
        <authorList>
            <person name="Khomyakova M.A."/>
            <person name="Merkel A.Y."/>
            <person name="Novikov A."/>
            <person name="Bonch-Osmolovskaya E.A."/>
            <person name="Slobodkin A.I."/>
        </authorList>
    </citation>
    <scope>NUCLEOTIDE SEQUENCE [LARGE SCALE GENOMIC DNA]</scope>
    <source>
        <strain evidence="2 3">A05MB</strain>
    </source>
</reference>
<dbReference type="InterPro" id="IPR038071">
    <property type="entry name" value="UROD/MetE-like_sf"/>
</dbReference>
<keyword evidence="3" id="KW-1185">Reference proteome</keyword>